<dbReference type="AlphaFoldDB" id="A0A6N6M7N8"/>
<evidence type="ECO:0000313" key="2">
    <source>
        <dbReference type="Proteomes" id="UP000435357"/>
    </source>
</evidence>
<dbReference type="InterPro" id="IPR008969">
    <property type="entry name" value="CarboxyPept-like_regulatory"/>
</dbReference>
<evidence type="ECO:0000313" key="1">
    <source>
        <dbReference type="EMBL" id="KAB1064086.1"/>
    </source>
</evidence>
<dbReference type="GO" id="GO:0004180">
    <property type="term" value="F:carboxypeptidase activity"/>
    <property type="evidence" value="ECO:0007669"/>
    <property type="project" value="UniProtKB-KW"/>
</dbReference>
<keyword evidence="1" id="KW-0121">Carboxypeptidase</keyword>
<accession>A0A6N6M7N8</accession>
<comment type="caution">
    <text evidence="1">The sequence shown here is derived from an EMBL/GenBank/DDBJ whole genome shotgun (WGS) entry which is preliminary data.</text>
</comment>
<dbReference type="EMBL" id="WACR01000006">
    <property type="protein sequence ID" value="KAB1064086.1"/>
    <property type="molecule type" value="Genomic_DNA"/>
</dbReference>
<reference evidence="1 2" key="1">
    <citation type="submission" date="2019-09" db="EMBL/GenBank/DDBJ databases">
        <title>Genomes of Cryomorphaceae.</title>
        <authorList>
            <person name="Bowman J.P."/>
        </authorList>
    </citation>
    <scope>NUCLEOTIDE SEQUENCE [LARGE SCALE GENOMIC DNA]</scope>
    <source>
        <strain evidence="1 2">KCTC 52047</strain>
    </source>
</reference>
<dbReference type="SUPFAM" id="SSF49464">
    <property type="entry name" value="Carboxypeptidase regulatory domain-like"/>
    <property type="match status" value="1"/>
</dbReference>
<dbReference type="PROSITE" id="PS51257">
    <property type="entry name" value="PROKAR_LIPOPROTEIN"/>
    <property type="match status" value="1"/>
</dbReference>
<proteinExistence type="predicted"/>
<dbReference type="OrthoDB" id="599464at2"/>
<protein>
    <submittedName>
        <fullName evidence="1">Carboxypeptidase-like regulatory domain-containing protein</fullName>
    </submittedName>
</protein>
<gene>
    <name evidence="1" type="ORF">F3059_08630</name>
</gene>
<keyword evidence="1" id="KW-0645">Protease</keyword>
<organism evidence="1 2">
    <name type="scientific">Salibacter halophilus</name>
    <dbReference type="NCBI Taxonomy" id="1803916"/>
    <lineage>
        <taxon>Bacteria</taxon>
        <taxon>Pseudomonadati</taxon>
        <taxon>Bacteroidota</taxon>
        <taxon>Flavobacteriia</taxon>
        <taxon>Flavobacteriales</taxon>
        <taxon>Salibacteraceae</taxon>
        <taxon>Salibacter</taxon>
    </lineage>
</organism>
<dbReference type="RefSeq" id="WP_151168242.1">
    <property type="nucleotide sequence ID" value="NZ_WACR01000006.1"/>
</dbReference>
<name>A0A6N6M7N8_9FLAO</name>
<keyword evidence="1" id="KW-0378">Hydrolase</keyword>
<sequence length="158" mass="17448">MKRLKISILALAGAAIMFTSCEKDDPKEVNVSTSATITGNVQAQLDLRNDTNFVTNLENVEGINIYARISTADLTTNVDPNFNYPSKVYTATTDADGNYELNVKAGSKTVAVEIYGDEFKRDVVLDSNNNTQSVNFSMMTDSITVTHQQTKVYDIIYQ</sequence>
<keyword evidence="2" id="KW-1185">Reference proteome</keyword>
<dbReference type="Proteomes" id="UP000435357">
    <property type="component" value="Unassembled WGS sequence"/>
</dbReference>